<dbReference type="GO" id="GO:0008526">
    <property type="term" value="F:phosphatidylinositol transfer activity"/>
    <property type="evidence" value="ECO:0007669"/>
    <property type="project" value="TreeGrafter"/>
</dbReference>
<dbReference type="InterPro" id="IPR004177">
    <property type="entry name" value="DDHD_dom"/>
</dbReference>
<evidence type="ECO:0000313" key="15">
    <source>
        <dbReference type="EMBL" id="ELK35830.1"/>
    </source>
</evidence>
<dbReference type="Gene3D" id="3.40.50.1000">
    <property type="entry name" value="HAD superfamily/HAD-like"/>
    <property type="match status" value="1"/>
</dbReference>
<feature type="compositionally biased region" description="Low complexity" evidence="13">
    <location>
        <begin position="488"/>
        <end position="502"/>
    </location>
</feature>
<comment type="subunit">
    <text evidence="9">Interacts with PTK2B via its C-terminus.</text>
</comment>
<dbReference type="Proteomes" id="UP000010556">
    <property type="component" value="Unassembled WGS sequence"/>
</dbReference>
<feature type="compositionally biased region" description="Low complexity" evidence="13">
    <location>
        <begin position="262"/>
        <end position="276"/>
    </location>
</feature>
<dbReference type="GO" id="GO:0012505">
    <property type="term" value="C:endomembrane system"/>
    <property type="evidence" value="ECO:0007669"/>
    <property type="project" value="UniProtKB-SubCell"/>
</dbReference>
<dbReference type="FunFam" id="3.40.50.1000:FF:000085">
    <property type="entry name" value="Membrane-associated phosphatidylinositol transfer protein 3"/>
    <property type="match status" value="1"/>
</dbReference>
<dbReference type="SUPFAM" id="SSF56784">
    <property type="entry name" value="HAD-like"/>
    <property type="match status" value="1"/>
</dbReference>
<evidence type="ECO:0000256" key="12">
    <source>
        <dbReference type="ARBA" id="ARBA00076348"/>
    </source>
</evidence>
<keyword evidence="16" id="KW-1185">Reference proteome</keyword>
<evidence type="ECO:0000259" key="14">
    <source>
        <dbReference type="PROSITE" id="PS51043"/>
    </source>
</evidence>
<evidence type="ECO:0000256" key="11">
    <source>
        <dbReference type="ARBA" id="ARBA00075284"/>
    </source>
</evidence>
<comment type="function">
    <text evidence="8">Catalyzes the transfer of phosphatidylinositol and phosphatidylcholine between membranes (in vitro). Binds calcium ions.</text>
</comment>
<accession>L5MC37</accession>
<keyword evidence="3" id="KW-0597">Phosphoprotein</keyword>
<evidence type="ECO:0000256" key="9">
    <source>
        <dbReference type="ARBA" id="ARBA00065401"/>
    </source>
</evidence>
<dbReference type="GO" id="GO:0005737">
    <property type="term" value="C:cytoplasm"/>
    <property type="evidence" value="ECO:0007669"/>
    <property type="project" value="TreeGrafter"/>
</dbReference>
<dbReference type="GO" id="GO:0008525">
    <property type="term" value="F:phosphatidylcholine transporter activity"/>
    <property type="evidence" value="ECO:0007669"/>
    <property type="project" value="TreeGrafter"/>
</dbReference>
<dbReference type="GO" id="GO:0031210">
    <property type="term" value="F:phosphatidylcholine binding"/>
    <property type="evidence" value="ECO:0007669"/>
    <property type="project" value="TreeGrafter"/>
</dbReference>
<dbReference type="PANTHER" id="PTHR10658">
    <property type="entry name" value="PHOSPHATIDYLINOSITOL TRANSFER PROTEIN"/>
    <property type="match status" value="1"/>
</dbReference>
<reference evidence="16" key="1">
    <citation type="journal article" date="2013" name="Science">
        <title>Comparative analysis of bat genomes provides insight into the evolution of flight and immunity.</title>
        <authorList>
            <person name="Zhang G."/>
            <person name="Cowled C."/>
            <person name="Shi Z."/>
            <person name="Huang Z."/>
            <person name="Bishop-Lilly K.A."/>
            <person name="Fang X."/>
            <person name="Wynne J.W."/>
            <person name="Xiong Z."/>
            <person name="Baker M.L."/>
            <person name="Zhao W."/>
            <person name="Tachedjian M."/>
            <person name="Zhu Y."/>
            <person name="Zhou P."/>
            <person name="Jiang X."/>
            <person name="Ng J."/>
            <person name="Yang L."/>
            <person name="Wu L."/>
            <person name="Xiao J."/>
            <person name="Feng Y."/>
            <person name="Chen Y."/>
            <person name="Sun X."/>
            <person name="Zhang Y."/>
            <person name="Marsh G.A."/>
            <person name="Crameri G."/>
            <person name="Broder C.C."/>
            <person name="Frey K.G."/>
            <person name="Wang L.F."/>
            <person name="Wang J."/>
        </authorList>
    </citation>
    <scope>NUCLEOTIDE SEQUENCE [LARGE SCALE GENOMIC DNA]</scope>
</reference>
<comment type="similarity">
    <text evidence="2">Belongs to the PtdIns transfer protein family. PI transfer class IIA subfamily.</text>
</comment>
<dbReference type="Pfam" id="PF24695">
    <property type="entry name" value="PITM1-3"/>
    <property type="match status" value="1"/>
</dbReference>
<dbReference type="SMART" id="SM01127">
    <property type="entry name" value="DDHD"/>
    <property type="match status" value="2"/>
</dbReference>
<evidence type="ECO:0000256" key="10">
    <source>
        <dbReference type="ARBA" id="ARBA00067420"/>
    </source>
</evidence>
<keyword evidence="6" id="KW-0446">Lipid-binding</keyword>
<evidence type="ECO:0000256" key="13">
    <source>
        <dbReference type="SAM" id="MobiDB-lite"/>
    </source>
</evidence>
<dbReference type="Pfam" id="PF02862">
    <property type="entry name" value="DDHD"/>
    <property type="match status" value="2"/>
</dbReference>
<evidence type="ECO:0000256" key="2">
    <source>
        <dbReference type="ARBA" id="ARBA00010316"/>
    </source>
</evidence>
<dbReference type="AlphaFoldDB" id="L5MC37"/>
<feature type="region of interest" description="Disordered" evidence="13">
    <location>
        <begin position="461"/>
        <end position="504"/>
    </location>
</feature>
<comment type="subcellular location">
    <subcellularLocation>
        <location evidence="1">Endomembrane system</location>
        <topology evidence="1">Peripheral membrane protein</topology>
    </subcellularLocation>
</comment>
<dbReference type="EMBL" id="KB102159">
    <property type="protein sequence ID" value="ELK35830.1"/>
    <property type="molecule type" value="Genomic_DNA"/>
</dbReference>
<keyword evidence="4" id="KW-0479">Metal-binding</keyword>
<dbReference type="PANTHER" id="PTHR10658:SF27">
    <property type="entry name" value="PHOSPHATIDYLINOSITOL TRANSFER PROTEIN BETA ISOFORM"/>
    <property type="match status" value="1"/>
</dbReference>
<dbReference type="eggNOG" id="KOG3668">
    <property type="taxonomic scope" value="Eukaryota"/>
</dbReference>
<keyword evidence="7" id="KW-0472">Membrane</keyword>
<proteinExistence type="inferred from homology"/>
<gene>
    <name evidence="15" type="ORF">MDA_GLEAN10006149</name>
</gene>
<sequence>MKCAQHCASCGKEHLRPEEVAEGKNAILIGMSQWNSNDLVEQMETMGKLEEHQGEGSAPCTSSVLQEKQRELYRVSLRRQKFPAQGSIEIHEDSEEVFSQRSCKTQVLLLVLHGGNVLDTGSGDPSCKAADIHTFSSVLEKVTRAHFPAALGHILIKFVPCPAICSEAFSLVSNLNPYSHDEGCLSNSQDHVPLAVLPLLAISSPQYQDAVATVIEQANQVYAEFLKSPDGIGFSGQVCLIGDCVGGLLAFDAICYSAGPSGDSPGSSSRKGSISSTQDTPGVEEECSLASSKRLSKSSIDISSVLEDEEPKRPLPRKQSDSSTYDCEAITQHHAFLSSIHSSMLKDEAEPPAVSLGRLDFDVSDFFLFGSPLGLVLAMRRTVLPALDGLQVRPACSQVYSFFHCADPSASRLEPLLEPKFHLVPPVSVPRYQRFPLGDGQSLLLADALHTHSALFLEGSSQGSPPMVDAPASPLQAPQSQRPGRRMSQGSSHSESSESSDSLAPVGASCITAKWWGAKRIDYALYCPEVLTAFPTVALPHLFHASYWESTDVVAFILRQELRQRVRMADNEVMDAFRKIMAARQKKRTPTKKEKDQAWKTLSCIWAWEVTAKWWGAKRIDYALYCPEVLTAFPTVALPHLFHASYWESTDVVAFILRQVMRYESVTIKESDGLDPATLSPANPREKWLRKRTQVKLRNVTANHRANDVIAAEDGPQVLVGRFMYGPLDMVALTGEKVDILVMAEPSSGRWVHLDTEITNSSGRITYSVPRPRRLGVGVYPVKMVVRGDQTCAMSYLTVLPRGMECVVFSIDGSFAASVSIMGSDPKVRPGAVDVVRHWQDLGYMILYITGRPDMQKQRVVSWLSQHNFPQGMIFFSDGLVHDPLRQKAIFLRNLVQECFIKISAAYGSTKDISVYSVLGLPPSQIFIVGRPTKKYQTQCQFLSEGYAAHLAALETSHRARPKKNNSRMVLRKGSFGLHAQPDFLRKRNHLRRTMSVQQPDPPANPHPERAQSQPESDKDHERPLSALSWARGTPKFESVP</sequence>
<evidence type="ECO:0000256" key="5">
    <source>
        <dbReference type="ARBA" id="ARBA00022837"/>
    </source>
</evidence>
<feature type="domain" description="DDHD" evidence="14">
    <location>
        <begin position="359"/>
        <end position="563"/>
    </location>
</feature>
<organism evidence="15 16">
    <name type="scientific">Myotis davidii</name>
    <name type="common">David's myotis</name>
    <dbReference type="NCBI Taxonomy" id="225400"/>
    <lineage>
        <taxon>Eukaryota</taxon>
        <taxon>Metazoa</taxon>
        <taxon>Chordata</taxon>
        <taxon>Craniata</taxon>
        <taxon>Vertebrata</taxon>
        <taxon>Euteleostomi</taxon>
        <taxon>Mammalia</taxon>
        <taxon>Eutheria</taxon>
        <taxon>Laurasiatheria</taxon>
        <taxon>Chiroptera</taxon>
        <taxon>Yangochiroptera</taxon>
        <taxon>Vespertilionidae</taxon>
        <taxon>Myotis</taxon>
    </lineage>
</organism>
<dbReference type="GO" id="GO:0035091">
    <property type="term" value="F:phosphatidylinositol binding"/>
    <property type="evidence" value="ECO:0007669"/>
    <property type="project" value="TreeGrafter"/>
</dbReference>
<dbReference type="InterPro" id="IPR036412">
    <property type="entry name" value="HAD-like_sf"/>
</dbReference>
<evidence type="ECO:0000256" key="1">
    <source>
        <dbReference type="ARBA" id="ARBA00004184"/>
    </source>
</evidence>
<evidence type="ECO:0000256" key="3">
    <source>
        <dbReference type="ARBA" id="ARBA00022553"/>
    </source>
</evidence>
<dbReference type="InterPro" id="IPR031315">
    <property type="entry name" value="LNS2/PITP"/>
</dbReference>
<evidence type="ECO:0000313" key="16">
    <source>
        <dbReference type="Proteomes" id="UP000010556"/>
    </source>
</evidence>
<feature type="region of interest" description="Disordered" evidence="13">
    <location>
        <begin position="262"/>
        <end position="295"/>
    </location>
</feature>
<feature type="region of interest" description="Disordered" evidence="13">
    <location>
        <begin position="995"/>
        <end position="1041"/>
    </location>
</feature>
<evidence type="ECO:0000256" key="7">
    <source>
        <dbReference type="ARBA" id="ARBA00023136"/>
    </source>
</evidence>
<keyword evidence="5" id="KW-0106">Calcium</keyword>
<name>L5MC37_MYODS</name>
<evidence type="ECO:0000256" key="4">
    <source>
        <dbReference type="ARBA" id="ARBA00022723"/>
    </source>
</evidence>
<dbReference type="PROSITE" id="PS51043">
    <property type="entry name" value="DDHD"/>
    <property type="match status" value="1"/>
</dbReference>
<evidence type="ECO:0000256" key="6">
    <source>
        <dbReference type="ARBA" id="ARBA00023121"/>
    </source>
</evidence>
<dbReference type="Pfam" id="PF24694">
    <property type="entry name" value="LNS2_PITM1-3"/>
    <property type="match status" value="1"/>
</dbReference>
<evidence type="ECO:0000256" key="8">
    <source>
        <dbReference type="ARBA" id="ARBA00059635"/>
    </source>
</evidence>
<dbReference type="InterPro" id="IPR023214">
    <property type="entry name" value="HAD_sf"/>
</dbReference>
<dbReference type="SMART" id="SM00775">
    <property type="entry name" value="LNS2"/>
    <property type="match status" value="1"/>
</dbReference>
<dbReference type="InterPro" id="IPR001666">
    <property type="entry name" value="PI_transfer"/>
</dbReference>
<dbReference type="GO" id="GO:0046872">
    <property type="term" value="F:metal ion binding"/>
    <property type="evidence" value="ECO:0007669"/>
    <property type="project" value="UniProtKB-KW"/>
</dbReference>
<protein>
    <recommendedName>
        <fullName evidence="10">Membrane-associated phosphatidylinositol transfer protein 3</fullName>
    </recommendedName>
    <alternativeName>
        <fullName evidence="12">Phosphatidylinositol transfer protein, membrane-associated 3</fullName>
    </alternativeName>
    <alternativeName>
        <fullName evidence="11">Pyk2 N-terminal domain-interacting receptor 1</fullName>
    </alternativeName>
</protein>